<dbReference type="NCBIfam" id="TIGR02877">
    <property type="entry name" value="spore_yhbH"/>
    <property type="match status" value="1"/>
</dbReference>
<name>A0A1G8MF38_9BACL</name>
<dbReference type="STRING" id="1174501.SAMN05216192_10790"/>
<sequence length="425" mass="48981">MNKDSSHIPHPHEYTLVTTLSAELRLVKGLIYISWEVVILPQSPEPYAFVVSKEDWSLHRKGHQDQERHQQKVREAIKDNLPDLVTEENIIMSDGKQIVKVPIRSLDEYRIIYNFRKQKHVGQGDGDSQVGDVLGRDSQSPQPGKGDKAGDQPGQDTIEAEVNLEDLEDILFQDLELPHLAPKDKEEIEVKSIVFNDIRKKGMMSNIDKKRTLLENLRRNASSGRPGIHSISPDDLRYKTWDDVTVPHSNAVIIAMMDTSGSMGTFEKYCARSFFFWMTRFLRRQYEKVDIVFLAHHTEAKEVSEHDFFTRGESGGTICSSAYQKAIEIIDSRYPPAKYNIYPFHFSDGDNLTSDNERCVKLIGELLKRSNMFGYGEVNQYNRSSTLMSAYRHLKQEQFMHYVIKDKKEVYQALKTFFGKRSPVK</sequence>
<dbReference type="AlphaFoldDB" id="A0A1G8MF38"/>
<gene>
    <name evidence="2" type="ORF">SAMN05216192_10790</name>
</gene>
<dbReference type="InterPro" id="IPR014230">
    <property type="entry name" value="Spore_YhbH"/>
</dbReference>
<organism evidence="2 3">
    <name type="scientific">Paenibacillus typhae</name>
    <dbReference type="NCBI Taxonomy" id="1174501"/>
    <lineage>
        <taxon>Bacteria</taxon>
        <taxon>Bacillati</taxon>
        <taxon>Bacillota</taxon>
        <taxon>Bacilli</taxon>
        <taxon>Bacillales</taxon>
        <taxon>Paenibacillaceae</taxon>
        <taxon>Paenibacillus</taxon>
    </lineage>
</organism>
<dbReference type="EMBL" id="FNDX01000007">
    <property type="protein sequence ID" value="SDI66561.1"/>
    <property type="molecule type" value="Genomic_DNA"/>
</dbReference>
<feature type="region of interest" description="Disordered" evidence="1">
    <location>
        <begin position="121"/>
        <end position="155"/>
    </location>
</feature>
<evidence type="ECO:0000313" key="3">
    <source>
        <dbReference type="Proteomes" id="UP000199050"/>
    </source>
</evidence>
<dbReference type="PANTHER" id="PTHR30510">
    <property type="entry name" value="UPF0229 PROTEIN YEAH"/>
    <property type="match status" value="1"/>
</dbReference>
<proteinExistence type="predicted"/>
<accession>A0A1G8MF38</accession>
<evidence type="ECO:0000256" key="1">
    <source>
        <dbReference type="SAM" id="MobiDB-lite"/>
    </source>
</evidence>
<keyword evidence="3" id="KW-1185">Reference proteome</keyword>
<dbReference type="InterPro" id="IPR006698">
    <property type="entry name" value="UPF0229"/>
</dbReference>
<protein>
    <submittedName>
        <fullName evidence="2">Uncharacterized protein</fullName>
    </submittedName>
</protein>
<evidence type="ECO:0000313" key="2">
    <source>
        <dbReference type="EMBL" id="SDI66561.1"/>
    </source>
</evidence>
<dbReference type="Pfam" id="PF04285">
    <property type="entry name" value="DUF444"/>
    <property type="match status" value="2"/>
</dbReference>
<reference evidence="3" key="1">
    <citation type="submission" date="2016-10" db="EMBL/GenBank/DDBJ databases">
        <authorList>
            <person name="Varghese N."/>
            <person name="Submissions S."/>
        </authorList>
    </citation>
    <scope>NUCLEOTIDE SEQUENCE [LARGE SCALE GENOMIC DNA]</scope>
    <source>
        <strain evidence="3">CGMCC 1.11012</strain>
    </source>
</reference>
<dbReference type="Proteomes" id="UP000199050">
    <property type="component" value="Unassembled WGS sequence"/>
</dbReference>
<dbReference type="PANTHER" id="PTHR30510:SF2">
    <property type="entry name" value="UPF0229 PROTEIN YEAH"/>
    <property type="match status" value="1"/>
</dbReference>